<accession>A0A9X0ZW42</accession>
<dbReference type="AlphaFoldDB" id="A0A9X0ZW42"/>
<evidence type="ECO:0000313" key="2">
    <source>
        <dbReference type="Proteomes" id="UP000708805"/>
    </source>
</evidence>
<proteinExistence type="predicted"/>
<protein>
    <submittedName>
        <fullName evidence="1">Uncharacterized protein</fullName>
    </submittedName>
</protein>
<reference evidence="1" key="1">
    <citation type="submission" date="2021-04" db="EMBL/GenBank/DDBJ databases">
        <title>Genomic characterization of endocarditis-associated Neisseria elongata subsp. nitroreducens.</title>
        <authorList>
            <person name="Schorner M."/>
            <person name="Passarelli-Araujo H."/>
            <person name="Scheffer M."/>
            <person name="Barazzetti F."/>
            <person name="Martins J."/>
            <person name="Machado H."/>
            <person name="Palmeiro J."/>
            <person name="Bazzo M."/>
        </authorList>
    </citation>
    <scope>NUCLEOTIDE SEQUENCE</scope>
    <source>
        <strain evidence="1">Nel_M001</strain>
    </source>
</reference>
<comment type="caution">
    <text evidence="1">The sequence shown here is derived from an EMBL/GenBank/DDBJ whole genome shotgun (WGS) entry which is preliminary data.</text>
</comment>
<gene>
    <name evidence="1" type="ORF">J8641_06295</name>
</gene>
<dbReference type="RefSeq" id="WP_214037745.1">
    <property type="nucleotide sequence ID" value="NZ_JAGJWT010000004.1"/>
</dbReference>
<organism evidence="1 2">
    <name type="scientific">Neisseria elongata subsp. nitroreducens</name>
    <dbReference type="NCBI Taxonomy" id="90367"/>
    <lineage>
        <taxon>Bacteria</taxon>
        <taxon>Pseudomonadati</taxon>
        <taxon>Pseudomonadota</taxon>
        <taxon>Betaproteobacteria</taxon>
        <taxon>Neisseriales</taxon>
        <taxon>Neisseriaceae</taxon>
        <taxon>Neisseria</taxon>
    </lineage>
</organism>
<evidence type="ECO:0000313" key="1">
    <source>
        <dbReference type="EMBL" id="MBS9340430.1"/>
    </source>
</evidence>
<name>A0A9X0ZW42_NEIEL</name>
<dbReference type="EMBL" id="JAGJWT010000004">
    <property type="protein sequence ID" value="MBS9340430.1"/>
    <property type="molecule type" value="Genomic_DNA"/>
</dbReference>
<dbReference type="Proteomes" id="UP000708805">
    <property type="component" value="Unassembled WGS sequence"/>
</dbReference>
<sequence>MTTQYILRYRDFVKGSDVTYIVDPEYPEFVSSYGEIIYCSNNKTEAERVCREENIRLARQACLHDYNVLCATFDDKWQEIAESFAQKHGFSLFDEHGDLIEYLPKELPDDVVHEFIKLTGIYGIELFEVDGVRHNVYALWMSSI</sequence>